<dbReference type="AlphaFoldDB" id="A0A834HRX2"/>
<feature type="compositionally biased region" description="Basic residues" evidence="1">
    <location>
        <begin position="1"/>
        <end position="12"/>
    </location>
</feature>
<feature type="region of interest" description="Disordered" evidence="1">
    <location>
        <begin position="1"/>
        <end position="148"/>
    </location>
</feature>
<organism evidence="2 3">
    <name type="scientific">Rhynchophorus ferrugineus</name>
    <name type="common">Red palm weevil</name>
    <name type="synonym">Curculio ferrugineus</name>
    <dbReference type="NCBI Taxonomy" id="354439"/>
    <lineage>
        <taxon>Eukaryota</taxon>
        <taxon>Metazoa</taxon>
        <taxon>Ecdysozoa</taxon>
        <taxon>Arthropoda</taxon>
        <taxon>Hexapoda</taxon>
        <taxon>Insecta</taxon>
        <taxon>Pterygota</taxon>
        <taxon>Neoptera</taxon>
        <taxon>Endopterygota</taxon>
        <taxon>Coleoptera</taxon>
        <taxon>Polyphaga</taxon>
        <taxon>Cucujiformia</taxon>
        <taxon>Curculionidae</taxon>
        <taxon>Dryophthorinae</taxon>
        <taxon>Rhynchophorus</taxon>
    </lineage>
</organism>
<proteinExistence type="predicted"/>
<feature type="compositionally biased region" description="Basic and acidic residues" evidence="1">
    <location>
        <begin position="138"/>
        <end position="148"/>
    </location>
</feature>
<name>A0A834HRX2_RHYFE</name>
<protein>
    <submittedName>
        <fullName evidence="2">Uncharacterized protein</fullName>
    </submittedName>
</protein>
<feature type="compositionally biased region" description="Polar residues" evidence="1">
    <location>
        <begin position="76"/>
        <end position="95"/>
    </location>
</feature>
<keyword evidence="3" id="KW-1185">Reference proteome</keyword>
<dbReference type="Proteomes" id="UP000625711">
    <property type="component" value="Unassembled WGS sequence"/>
</dbReference>
<comment type="caution">
    <text evidence="2">The sequence shown here is derived from an EMBL/GenBank/DDBJ whole genome shotgun (WGS) entry which is preliminary data.</text>
</comment>
<evidence type="ECO:0000313" key="3">
    <source>
        <dbReference type="Proteomes" id="UP000625711"/>
    </source>
</evidence>
<evidence type="ECO:0000256" key="1">
    <source>
        <dbReference type="SAM" id="MobiDB-lite"/>
    </source>
</evidence>
<dbReference type="EMBL" id="JAACXV010014422">
    <property type="protein sequence ID" value="KAF7267440.1"/>
    <property type="molecule type" value="Genomic_DNA"/>
</dbReference>
<evidence type="ECO:0000313" key="2">
    <source>
        <dbReference type="EMBL" id="KAF7267440.1"/>
    </source>
</evidence>
<gene>
    <name evidence="2" type="ORF">GWI33_019331</name>
</gene>
<feature type="compositionally biased region" description="Low complexity" evidence="1">
    <location>
        <begin position="96"/>
        <end position="127"/>
    </location>
</feature>
<reference evidence="2" key="1">
    <citation type="submission" date="2020-08" db="EMBL/GenBank/DDBJ databases">
        <title>Genome sequencing and assembly of the red palm weevil Rhynchophorus ferrugineus.</title>
        <authorList>
            <person name="Dias G.B."/>
            <person name="Bergman C.M."/>
            <person name="Manee M."/>
        </authorList>
    </citation>
    <scope>NUCLEOTIDE SEQUENCE</scope>
    <source>
        <strain evidence="2">AA-2017</strain>
        <tissue evidence="2">Whole larva</tissue>
    </source>
</reference>
<sequence length="148" mass="16443">MQERISRKKKRLTLISRQEKKSKLTGPTVIDDFTINPPRKNQPLPRPWLTPTPSTSEAAKPANFKTPKQPVPKTSAVATENTATIKTYQMSMNTATEPTISNSNETTSPSTSTQPPSPPQSKSKIPPVVLRDQPYFSELRRITSQDGI</sequence>
<accession>A0A834HRX2</accession>